<protein>
    <submittedName>
        <fullName evidence="1">Uncharacterized protein</fullName>
    </submittedName>
</protein>
<evidence type="ECO:0000313" key="1">
    <source>
        <dbReference type="EMBL" id="RKR04178.1"/>
    </source>
</evidence>
<dbReference type="EMBL" id="RBIM01000001">
    <property type="protein sequence ID" value="RKR04178.1"/>
    <property type="molecule type" value="Genomic_DNA"/>
</dbReference>
<organism evidence="1 2">
    <name type="scientific">Maricaulis maris</name>
    <dbReference type="NCBI Taxonomy" id="74318"/>
    <lineage>
        <taxon>Bacteria</taxon>
        <taxon>Pseudomonadati</taxon>
        <taxon>Pseudomonadota</taxon>
        <taxon>Alphaproteobacteria</taxon>
        <taxon>Maricaulales</taxon>
        <taxon>Maricaulaceae</taxon>
        <taxon>Maricaulis</taxon>
    </lineage>
</organism>
<evidence type="ECO:0000313" key="2">
    <source>
        <dbReference type="Proteomes" id="UP000273675"/>
    </source>
</evidence>
<proteinExistence type="predicted"/>
<reference evidence="1 2" key="1">
    <citation type="submission" date="2018-10" db="EMBL/GenBank/DDBJ databases">
        <title>Genomic Encyclopedia of Type Strains, Phase IV (KMG-IV): sequencing the most valuable type-strain genomes for metagenomic binning, comparative biology and taxonomic classification.</title>
        <authorList>
            <person name="Goeker M."/>
        </authorList>
    </citation>
    <scope>NUCLEOTIDE SEQUENCE [LARGE SCALE GENOMIC DNA]</scope>
    <source>
        <strain evidence="1 2">DSM 4734</strain>
    </source>
</reference>
<gene>
    <name evidence="1" type="ORF">C7435_0622</name>
</gene>
<dbReference type="AlphaFoldDB" id="A0A495DMM8"/>
<dbReference type="Proteomes" id="UP000273675">
    <property type="component" value="Unassembled WGS sequence"/>
</dbReference>
<accession>A0A495DMM8</accession>
<comment type="caution">
    <text evidence="1">The sequence shown here is derived from an EMBL/GenBank/DDBJ whole genome shotgun (WGS) entry which is preliminary data.</text>
</comment>
<name>A0A495DMM8_9PROT</name>
<sequence>MYAGLSRYTHSLSLGEFAWLVAECVGARPDVSFDSAGSVVEVEARMEVGERRLEIAYFEDHCAYGDWIDDPGWTGCASFRASGIH</sequence>